<dbReference type="CDD" id="cd02972">
    <property type="entry name" value="DsbA_family"/>
    <property type="match status" value="1"/>
</dbReference>
<gene>
    <name evidence="8" type="ORF">NJU99_06080</name>
</gene>
<dbReference type="Gene3D" id="3.40.30.10">
    <property type="entry name" value="Glutaredoxin"/>
    <property type="match status" value="1"/>
</dbReference>
<dbReference type="PANTHER" id="PTHR13887">
    <property type="entry name" value="GLUTATHIONE S-TRANSFERASE KAPPA"/>
    <property type="match status" value="1"/>
</dbReference>
<dbReference type="Pfam" id="PF13462">
    <property type="entry name" value="Thioredoxin_4"/>
    <property type="match status" value="1"/>
</dbReference>
<feature type="transmembrane region" description="Helical" evidence="6">
    <location>
        <begin position="6"/>
        <end position="25"/>
    </location>
</feature>
<evidence type="ECO:0000256" key="4">
    <source>
        <dbReference type="ARBA" id="ARBA00023157"/>
    </source>
</evidence>
<keyword evidence="4" id="KW-1015">Disulfide bond</keyword>
<name>A0ABY5E807_9BACT</name>
<dbReference type="RefSeq" id="WP_254577833.1">
    <property type="nucleotide sequence ID" value="NZ_CP100595.1"/>
</dbReference>
<keyword evidence="2" id="KW-0732">Signal</keyword>
<evidence type="ECO:0000256" key="5">
    <source>
        <dbReference type="ARBA" id="ARBA00023284"/>
    </source>
</evidence>
<organism evidence="8 9">
    <name type="scientific">Arcobacter roscoffensis</name>
    <dbReference type="NCBI Taxonomy" id="2961520"/>
    <lineage>
        <taxon>Bacteria</taxon>
        <taxon>Pseudomonadati</taxon>
        <taxon>Campylobacterota</taxon>
        <taxon>Epsilonproteobacteria</taxon>
        <taxon>Campylobacterales</taxon>
        <taxon>Arcobacteraceae</taxon>
        <taxon>Arcobacter</taxon>
    </lineage>
</organism>
<keyword evidence="3" id="KW-0560">Oxidoreductase</keyword>
<evidence type="ECO:0000313" key="9">
    <source>
        <dbReference type="Proteomes" id="UP001060012"/>
    </source>
</evidence>
<keyword evidence="6" id="KW-0812">Transmembrane</keyword>
<sequence>MKNKSVVFISIFVIVAAFIAMVFFYQQKTTSSIEKLSHTDAPFIRDHSTKFGDNKKGVYVVEFIDPECESCALYHKVVKELYRTYYEDIQLVVRYLDNHTNSKFAIRVLEASKNQNMYQAVLDKIYETQRIWAQHNNEKPELLWEELKSVPSLDVEKLKADFENTNVDKIVKIDREDATKLGVRGTPTLFVNGEKLQRLSYQDLFDLVESKLFK</sequence>
<evidence type="ECO:0000259" key="7">
    <source>
        <dbReference type="Pfam" id="PF13462"/>
    </source>
</evidence>
<accession>A0ABY5E807</accession>
<protein>
    <submittedName>
        <fullName evidence="8">DsbA family protein</fullName>
    </submittedName>
</protein>
<evidence type="ECO:0000256" key="3">
    <source>
        <dbReference type="ARBA" id="ARBA00023002"/>
    </source>
</evidence>
<reference evidence="8" key="1">
    <citation type="submission" date="2022-07" db="EMBL/GenBank/DDBJ databases">
        <title>Arcobacter roscoffensis sp. nov., a marine bacterium isolated from coastal seawater collected from Roscoff, France.</title>
        <authorList>
            <person name="Pascual J."/>
            <person name="Lepeaux C."/>
            <person name="Methner A."/>
            <person name="Overmann J."/>
        </authorList>
    </citation>
    <scope>NUCLEOTIDE SEQUENCE</scope>
    <source>
        <strain evidence="8">ARW1-2F2</strain>
    </source>
</reference>
<dbReference type="PANTHER" id="PTHR13887:SF14">
    <property type="entry name" value="DISULFIDE BOND FORMATION PROTEIN D"/>
    <property type="match status" value="1"/>
</dbReference>
<proteinExistence type="inferred from homology"/>
<comment type="similarity">
    <text evidence="1">Belongs to the thioredoxin family. DsbA subfamily.</text>
</comment>
<feature type="domain" description="Thioredoxin-like fold" evidence="7">
    <location>
        <begin position="51"/>
        <end position="208"/>
    </location>
</feature>
<keyword evidence="6" id="KW-1133">Transmembrane helix</keyword>
<dbReference type="Proteomes" id="UP001060012">
    <property type="component" value="Chromosome"/>
</dbReference>
<keyword evidence="9" id="KW-1185">Reference proteome</keyword>
<dbReference type="InterPro" id="IPR036249">
    <property type="entry name" value="Thioredoxin-like_sf"/>
</dbReference>
<evidence type="ECO:0000313" key="8">
    <source>
        <dbReference type="EMBL" id="UTJ07659.1"/>
    </source>
</evidence>
<evidence type="ECO:0000256" key="6">
    <source>
        <dbReference type="SAM" id="Phobius"/>
    </source>
</evidence>
<evidence type="ECO:0000256" key="2">
    <source>
        <dbReference type="ARBA" id="ARBA00022729"/>
    </source>
</evidence>
<dbReference type="EMBL" id="CP100595">
    <property type="protein sequence ID" value="UTJ07659.1"/>
    <property type="molecule type" value="Genomic_DNA"/>
</dbReference>
<dbReference type="InterPro" id="IPR012336">
    <property type="entry name" value="Thioredoxin-like_fold"/>
</dbReference>
<evidence type="ECO:0000256" key="1">
    <source>
        <dbReference type="ARBA" id="ARBA00005791"/>
    </source>
</evidence>
<keyword evidence="6" id="KW-0472">Membrane</keyword>
<dbReference type="SUPFAM" id="SSF52833">
    <property type="entry name" value="Thioredoxin-like"/>
    <property type="match status" value="1"/>
</dbReference>
<keyword evidence="5" id="KW-0676">Redox-active center</keyword>